<dbReference type="AlphaFoldDB" id="M0JM84"/>
<evidence type="ECO:0000259" key="1">
    <source>
        <dbReference type="Pfam" id="PF08241"/>
    </source>
</evidence>
<dbReference type="PANTHER" id="PTHR43861">
    <property type="entry name" value="TRANS-ACONITATE 2-METHYLTRANSFERASE-RELATED"/>
    <property type="match status" value="1"/>
</dbReference>
<proteinExistence type="predicted"/>
<name>M0JM84_9EURY</name>
<gene>
    <name evidence="2" type="ORF">C435_20943</name>
</gene>
<dbReference type="InterPro" id="IPR013216">
    <property type="entry name" value="Methyltransf_11"/>
</dbReference>
<dbReference type="Pfam" id="PF08241">
    <property type="entry name" value="Methyltransf_11"/>
    <property type="match status" value="1"/>
</dbReference>
<protein>
    <recommendedName>
        <fullName evidence="1">Methyltransferase type 11 domain-containing protein</fullName>
    </recommendedName>
</protein>
<evidence type="ECO:0000313" key="2">
    <source>
        <dbReference type="EMBL" id="EMA10262.1"/>
    </source>
</evidence>
<organism evidence="2 3">
    <name type="scientific">Haloarcula marismortui ATCC 33799</name>
    <dbReference type="NCBI Taxonomy" id="662475"/>
    <lineage>
        <taxon>Archaea</taxon>
        <taxon>Methanobacteriati</taxon>
        <taxon>Methanobacteriota</taxon>
        <taxon>Stenosarchaea group</taxon>
        <taxon>Halobacteria</taxon>
        <taxon>Halobacteriales</taxon>
        <taxon>Haloarculaceae</taxon>
        <taxon>Haloarcula</taxon>
    </lineage>
</organism>
<feature type="domain" description="Methyltransferase type 11" evidence="1">
    <location>
        <begin position="23"/>
        <end position="117"/>
    </location>
</feature>
<evidence type="ECO:0000313" key="3">
    <source>
        <dbReference type="Proteomes" id="UP000011687"/>
    </source>
</evidence>
<sequence length="224" mass="24611">MDVGPEKQFSEALSSIVDGSRVLVVGCGTGKNVQNSITAGATEVVGIELSSKRLCEASKAIAANSVEFARADGEELPFRSGKFDIVICHSVLHHLPNWRTDGLEEICRVLTAKGQLLLYEPGRYNPPAVIRRRFFPSDIHTPDEHPFDPSELERVLSKNFETVEISGHCIISNTIPVIAKYLPINIPIMVTERAYNLEQPIVDGVGRRFAWVLTGVAGGPRSQY</sequence>
<comment type="caution">
    <text evidence="2">The sequence shown here is derived from an EMBL/GenBank/DDBJ whole genome shotgun (WGS) entry which is preliminary data.</text>
</comment>
<dbReference type="SUPFAM" id="SSF53335">
    <property type="entry name" value="S-adenosyl-L-methionine-dependent methyltransferases"/>
    <property type="match status" value="1"/>
</dbReference>
<accession>M0JM84</accession>
<dbReference type="Proteomes" id="UP000011687">
    <property type="component" value="Unassembled WGS sequence"/>
</dbReference>
<reference evidence="2 3" key="1">
    <citation type="journal article" date="2014" name="PLoS Genet.">
        <title>Phylogenetically driven sequencing of extremely halophilic archaea reveals strategies for static and dynamic osmo-response.</title>
        <authorList>
            <person name="Becker E.A."/>
            <person name="Seitzer P.M."/>
            <person name="Tritt A."/>
            <person name="Larsen D."/>
            <person name="Krusor M."/>
            <person name="Yao A.I."/>
            <person name="Wu D."/>
            <person name="Madern D."/>
            <person name="Eisen J.A."/>
            <person name="Darling A.E."/>
            <person name="Facciotti M.T."/>
        </authorList>
    </citation>
    <scope>NUCLEOTIDE SEQUENCE [LARGE SCALE GENOMIC DNA]</scope>
    <source>
        <strain evidence="2 3">ATCC 33799</strain>
    </source>
</reference>
<keyword evidence="3" id="KW-1185">Reference proteome</keyword>
<dbReference type="CDD" id="cd02440">
    <property type="entry name" value="AdoMet_MTases"/>
    <property type="match status" value="1"/>
</dbReference>
<dbReference type="GO" id="GO:0008757">
    <property type="term" value="F:S-adenosylmethionine-dependent methyltransferase activity"/>
    <property type="evidence" value="ECO:0007669"/>
    <property type="project" value="InterPro"/>
</dbReference>
<dbReference type="InterPro" id="IPR029063">
    <property type="entry name" value="SAM-dependent_MTases_sf"/>
</dbReference>
<dbReference type="EMBL" id="AOLS01000116">
    <property type="protein sequence ID" value="EMA10262.1"/>
    <property type="molecule type" value="Genomic_DNA"/>
</dbReference>
<dbReference type="Gene3D" id="3.40.50.150">
    <property type="entry name" value="Vaccinia Virus protein VP39"/>
    <property type="match status" value="1"/>
</dbReference>